<dbReference type="AlphaFoldDB" id="X1PU98"/>
<organism evidence="1">
    <name type="scientific">marine sediment metagenome</name>
    <dbReference type="NCBI Taxonomy" id="412755"/>
    <lineage>
        <taxon>unclassified sequences</taxon>
        <taxon>metagenomes</taxon>
        <taxon>ecological metagenomes</taxon>
    </lineage>
</organism>
<evidence type="ECO:0000313" key="1">
    <source>
        <dbReference type="EMBL" id="GAI34439.1"/>
    </source>
</evidence>
<gene>
    <name evidence="1" type="ORF">S06H3_43777</name>
</gene>
<accession>X1PU98</accession>
<comment type="caution">
    <text evidence="1">The sequence shown here is derived from an EMBL/GenBank/DDBJ whole genome shotgun (WGS) entry which is preliminary data.</text>
</comment>
<name>X1PU98_9ZZZZ</name>
<proteinExistence type="predicted"/>
<sequence>MEGKEANYLRLQLSKRIGTRKIGGVKASVLNGVVYLENK</sequence>
<reference evidence="1" key="1">
    <citation type="journal article" date="2014" name="Front. Microbiol.">
        <title>High frequency of phylogenetically diverse reductive dehalogenase-homologous genes in deep subseafloor sedimentary metagenomes.</title>
        <authorList>
            <person name="Kawai M."/>
            <person name="Futagami T."/>
            <person name="Toyoda A."/>
            <person name="Takaki Y."/>
            <person name="Nishi S."/>
            <person name="Hori S."/>
            <person name="Arai W."/>
            <person name="Tsubouchi T."/>
            <person name="Morono Y."/>
            <person name="Uchiyama I."/>
            <person name="Ito T."/>
            <person name="Fujiyama A."/>
            <person name="Inagaki F."/>
            <person name="Takami H."/>
        </authorList>
    </citation>
    <scope>NUCLEOTIDE SEQUENCE</scope>
    <source>
        <strain evidence="1">Expedition CK06-06</strain>
    </source>
</reference>
<protein>
    <submittedName>
        <fullName evidence="1">Uncharacterized protein</fullName>
    </submittedName>
</protein>
<dbReference type="EMBL" id="BARV01027178">
    <property type="protein sequence ID" value="GAI34439.1"/>
    <property type="molecule type" value="Genomic_DNA"/>
</dbReference>